<keyword evidence="6" id="KW-1185">Reference proteome</keyword>
<dbReference type="GO" id="GO:0016020">
    <property type="term" value="C:membrane"/>
    <property type="evidence" value="ECO:0007669"/>
    <property type="project" value="InterPro"/>
</dbReference>
<evidence type="ECO:0000256" key="2">
    <source>
        <dbReference type="ARBA" id="ARBA00022989"/>
    </source>
</evidence>
<evidence type="ECO:0000313" key="5">
    <source>
        <dbReference type="EMBL" id="EXB97308.1"/>
    </source>
</evidence>
<keyword evidence="3 4" id="KW-0472">Membrane</keyword>
<evidence type="ECO:0000256" key="3">
    <source>
        <dbReference type="ARBA" id="ARBA00023136"/>
    </source>
</evidence>
<name>W9SBF4_9ROSA</name>
<keyword evidence="1 4" id="KW-0812">Transmembrane</keyword>
<dbReference type="PANTHER" id="PTHR31218">
    <property type="entry name" value="WAT1-RELATED PROTEIN"/>
    <property type="match status" value="1"/>
</dbReference>
<dbReference type="AlphaFoldDB" id="W9SBF4"/>
<evidence type="ECO:0000313" key="6">
    <source>
        <dbReference type="Proteomes" id="UP000030645"/>
    </source>
</evidence>
<dbReference type="GO" id="GO:0022857">
    <property type="term" value="F:transmembrane transporter activity"/>
    <property type="evidence" value="ECO:0007669"/>
    <property type="project" value="InterPro"/>
</dbReference>
<evidence type="ECO:0000256" key="1">
    <source>
        <dbReference type="ARBA" id="ARBA00022692"/>
    </source>
</evidence>
<feature type="transmembrane region" description="Helical" evidence="4">
    <location>
        <begin position="12"/>
        <end position="33"/>
    </location>
</feature>
<reference evidence="6" key="1">
    <citation type="submission" date="2013-01" db="EMBL/GenBank/DDBJ databases">
        <title>Draft Genome Sequence of a Mulberry Tree, Morus notabilis C.K. Schneid.</title>
        <authorList>
            <person name="He N."/>
            <person name="Zhao S."/>
        </authorList>
    </citation>
    <scope>NUCLEOTIDE SEQUENCE</scope>
</reference>
<dbReference type="Proteomes" id="UP000030645">
    <property type="component" value="Unassembled WGS sequence"/>
</dbReference>
<keyword evidence="2 4" id="KW-1133">Transmembrane helix</keyword>
<evidence type="ECO:0008006" key="7">
    <source>
        <dbReference type="Google" id="ProtNLM"/>
    </source>
</evidence>
<feature type="transmembrane region" description="Helical" evidence="4">
    <location>
        <begin position="45"/>
        <end position="65"/>
    </location>
</feature>
<dbReference type="InterPro" id="IPR030184">
    <property type="entry name" value="WAT1-related"/>
</dbReference>
<dbReference type="STRING" id="981085.W9SBF4"/>
<sequence>MGGGQISEALHALKPALLMVVVQITYAGVNVFYKLAANDGMNLRIIVAYHFVFATAFILPLALIIERVELGGKDLLFDTRMFAVLCT</sequence>
<protein>
    <recommendedName>
        <fullName evidence="7">WAT1-related protein</fullName>
    </recommendedName>
</protein>
<organism evidence="5 6">
    <name type="scientific">Morus notabilis</name>
    <dbReference type="NCBI Taxonomy" id="981085"/>
    <lineage>
        <taxon>Eukaryota</taxon>
        <taxon>Viridiplantae</taxon>
        <taxon>Streptophyta</taxon>
        <taxon>Embryophyta</taxon>
        <taxon>Tracheophyta</taxon>
        <taxon>Spermatophyta</taxon>
        <taxon>Magnoliopsida</taxon>
        <taxon>eudicotyledons</taxon>
        <taxon>Gunneridae</taxon>
        <taxon>Pentapetalae</taxon>
        <taxon>rosids</taxon>
        <taxon>fabids</taxon>
        <taxon>Rosales</taxon>
        <taxon>Moraceae</taxon>
        <taxon>Moreae</taxon>
        <taxon>Morus</taxon>
    </lineage>
</organism>
<dbReference type="EMBL" id="KE345262">
    <property type="protein sequence ID" value="EXB97308.1"/>
    <property type="molecule type" value="Genomic_DNA"/>
</dbReference>
<evidence type="ECO:0000256" key="4">
    <source>
        <dbReference type="SAM" id="Phobius"/>
    </source>
</evidence>
<proteinExistence type="predicted"/>
<accession>W9SBF4</accession>
<gene>
    <name evidence="5" type="ORF">L484_024169</name>
</gene>